<proteinExistence type="predicted"/>
<evidence type="ECO:0000313" key="2">
    <source>
        <dbReference type="Proteomes" id="UP000324222"/>
    </source>
</evidence>
<dbReference type="EMBL" id="VSRR010018280">
    <property type="protein sequence ID" value="MPC61181.1"/>
    <property type="molecule type" value="Genomic_DNA"/>
</dbReference>
<gene>
    <name evidence="1" type="ORF">E2C01_055246</name>
</gene>
<reference evidence="1 2" key="1">
    <citation type="submission" date="2019-05" db="EMBL/GenBank/DDBJ databases">
        <title>Another draft genome of Portunus trituberculatus and its Hox gene families provides insights of decapod evolution.</title>
        <authorList>
            <person name="Jeong J.-H."/>
            <person name="Song I."/>
            <person name="Kim S."/>
            <person name="Choi T."/>
            <person name="Kim D."/>
            <person name="Ryu S."/>
            <person name="Kim W."/>
        </authorList>
    </citation>
    <scope>NUCLEOTIDE SEQUENCE [LARGE SCALE GENOMIC DNA]</scope>
    <source>
        <tissue evidence="1">Muscle</tissue>
    </source>
</reference>
<dbReference type="Proteomes" id="UP000324222">
    <property type="component" value="Unassembled WGS sequence"/>
</dbReference>
<protein>
    <submittedName>
        <fullName evidence="1">Uncharacterized protein</fullName>
    </submittedName>
</protein>
<name>A0A5B7GM85_PORTR</name>
<keyword evidence="2" id="KW-1185">Reference proteome</keyword>
<comment type="caution">
    <text evidence="1">The sequence shown here is derived from an EMBL/GenBank/DDBJ whole genome shotgun (WGS) entry which is preliminary data.</text>
</comment>
<sequence>MQEWDTEASCCCCCCCQSGTHAGVKTVRSVMRKGRNGNGNGPRRLECAAVRQLGVPQVTN</sequence>
<accession>A0A5B7GM85</accession>
<evidence type="ECO:0000313" key="1">
    <source>
        <dbReference type="EMBL" id="MPC61181.1"/>
    </source>
</evidence>
<dbReference type="AlphaFoldDB" id="A0A5B7GM85"/>
<organism evidence="1 2">
    <name type="scientific">Portunus trituberculatus</name>
    <name type="common">Swimming crab</name>
    <name type="synonym">Neptunus trituberculatus</name>
    <dbReference type="NCBI Taxonomy" id="210409"/>
    <lineage>
        <taxon>Eukaryota</taxon>
        <taxon>Metazoa</taxon>
        <taxon>Ecdysozoa</taxon>
        <taxon>Arthropoda</taxon>
        <taxon>Crustacea</taxon>
        <taxon>Multicrustacea</taxon>
        <taxon>Malacostraca</taxon>
        <taxon>Eumalacostraca</taxon>
        <taxon>Eucarida</taxon>
        <taxon>Decapoda</taxon>
        <taxon>Pleocyemata</taxon>
        <taxon>Brachyura</taxon>
        <taxon>Eubrachyura</taxon>
        <taxon>Portunoidea</taxon>
        <taxon>Portunidae</taxon>
        <taxon>Portuninae</taxon>
        <taxon>Portunus</taxon>
    </lineage>
</organism>